<dbReference type="WBParaSite" id="JU765_v2.g3948.t1">
    <property type="protein sequence ID" value="JU765_v2.g3948.t1"/>
    <property type="gene ID" value="JU765_v2.g3948"/>
</dbReference>
<organism evidence="1 2">
    <name type="scientific">Panagrolaimus sp. JU765</name>
    <dbReference type="NCBI Taxonomy" id="591449"/>
    <lineage>
        <taxon>Eukaryota</taxon>
        <taxon>Metazoa</taxon>
        <taxon>Ecdysozoa</taxon>
        <taxon>Nematoda</taxon>
        <taxon>Chromadorea</taxon>
        <taxon>Rhabditida</taxon>
        <taxon>Tylenchina</taxon>
        <taxon>Panagrolaimomorpha</taxon>
        <taxon>Panagrolaimoidea</taxon>
        <taxon>Panagrolaimidae</taxon>
        <taxon>Panagrolaimus</taxon>
    </lineage>
</organism>
<sequence length="192" mass="21647">MDSSLKKLTAFMKKTKSIGASNPAAQLLPELDKLNLLKFLDEIAANICDVKLKASEIPDLVNFVVQLSCRYQQFPELLLNELKKILPYKKLDKIENPAKYKIDLKFLGELVLNGVFAKPGVDLLGNCLGFLVQTDTQEFTHVPLLLPFCRPTLFDFVGLVPFSEKSRGFDQDELEELTTTLLTENNRRAVKS</sequence>
<dbReference type="Proteomes" id="UP000887576">
    <property type="component" value="Unplaced"/>
</dbReference>
<name>A0AC34R6W7_9BILA</name>
<accession>A0AC34R6W7</accession>
<evidence type="ECO:0000313" key="1">
    <source>
        <dbReference type="Proteomes" id="UP000887576"/>
    </source>
</evidence>
<reference evidence="2" key="1">
    <citation type="submission" date="2022-11" db="UniProtKB">
        <authorList>
            <consortium name="WormBaseParasite"/>
        </authorList>
    </citation>
    <scope>IDENTIFICATION</scope>
</reference>
<evidence type="ECO:0000313" key="2">
    <source>
        <dbReference type="WBParaSite" id="JU765_v2.g3948.t1"/>
    </source>
</evidence>
<proteinExistence type="predicted"/>
<protein>
    <submittedName>
        <fullName evidence="2">Uncharacterized protein</fullName>
    </submittedName>
</protein>